<dbReference type="AlphaFoldDB" id="A0A8J2N360"/>
<dbReference type="SUPFAM" id="SSF56112">
    <property type="entry name" value="Protein kinase-like (PK-like)"/>
    <property type="match status" value="1"/>
</dbReference>
<gene>
    <name evidence="3" type="ORF">ALTATR162_LOCUS7061</name>
</gene>
<feature type="region of interest" description="Disordered" evidence="1">
    <location>
        <begin position="1"/>
        <end position="40"/>
    </location>
</feature>
<feature type="compositionally biased region" description="Polar residues" evidence="1">
    <location>
        <begin position="28"/>
        <end position="40"/>
    </location>
</feature>
<dbReference type="InterPro" id="IPR002575">
    <property type="entry name" value="Aminoglycoside_PTrfase"/>
</dbReference>
<dbReference type="InterPro" id="IPR051678">
    <property type="entry name" value="AGP_Transferase"/>
</dbReference>
<dbReference type="GeneID" id="67019020"/>
<dbReference type="RefSeq" id="XP_043170622.1">
    <property type="nucleotide sequence ID" value="XM_043314687.1"/>
</dbReference>
<keyword evidence="4" id="KW-1185">Reference proteome</keyword>
<comment type="caution">
    <text evidence="3">The sequence shown here is derived from an EMBL/GenBank/DDBJ whole genome shotgun (WGS) entry which is preliminary data.</text>
</comment>
<accession>A0A8J2N360</accession>
<feature type="domain" description="Aminoglycoside phosphotransferase" evidence="2">
    <location>
        <begin position="116"/>
        <end position="343"/>
    </location>
</feature>
<dbReference type="Pfam" id="PF01636">
    <property type="entry name" value="APH"/>
    <property type="match status" value="1"/>
</dbReference>
<dbReference type="PANTHER" id="PTHR21310">
    <property type="entry name" value="AMINOGLYCOSIDE PHOSPHOTRANSFERASE-RELATED-RELATED"/>
    <property type="match status" value="1"/>
</dbReference>
<proteinExistence type="predicted"/>
<dbReference type="OrthoDB" id="10003767at2759"/>
<evidence type="ECO:0000313" key="3">
    <source>
        <dbReference type="EMBL" id="CAG5169649.1"/>
    </source>
</evidence>
<evidence type="ECO:0000259" key="2">
    <source>
        <dbReference type="Pfam" id="PF01636"/>
    </source>
</evidence>
<protein>
    <recommendedName>
        <fullName evidence="2">Aminoglycoside phosphotransferase domain-containing protein</fullName>
    </recommendedName>
</protein>
<evidence type="ECO:0000256" key="1">
    <source>
        <dbReference type="SAM" id="MobiDB-lite"/>
    </source>
</evidence>
<organism evidence="3 4">
    <name type="scientific">Alternaria atra</name>
    <dbReference type="NCBI Taxonomy" id="119953"/>
    <lineage>
        <taxon>Eukaryota</taxon>
        <taxon>Fungi</taxon>
        <taxon>Dikarya</taxon>
        <taxon>Ascomycota</taxon>
        <taxon>Pezizomycotina</taxon>
        <taxon>Dothideomycetes</taxon>
        <taxon>Pleosporomycetidae</taxon>
        <taxon>Pleosporales</taxon>
        <taxon>Pleosporineae</taxon>
        <taxon>Pleosporaceae</taxon>
        <taxon>Alternaria</taxon>
        <taxon>Alternaria sect. Ulocladioides</taxon>
    </lineage>
</organism>
<dbReference type="InterPro" id="IPR011009">
    <property type="entry name" value="Kinase-like_dom_sf"/>
</dbReference>
<evidence type="ECO:0000313" key="4">
    <source>
        <dbReference type="Proteomes" id="UP000676310"/>
    </source>
</evidence>
<dbReference type="PANTHER" id="PTHR21310:SF56">
    <property type="entry name" value="AMINOGLYCOSIDE PHOSPHOTRANSFERASE DOMAIN-CONTAINING PROTEIN"/>
    <property type="match status" value="1"/>
</dbReference>
<dbReference type="EMBL" id="CAJRGZ010000022">
    <property type="protein sequence ID" value="CAG5169649.1"/>
    <property type="molecule type" value="Genomic_DNA"/>
</dbReference>
<dbReference type="Proteomes" id="UP000676310">
    <property type="component" value="Unassembled WGS sequence"/>
</dbReference>
<reference evidence="3" key="1">
    <citation type="submission" date="2021-05" db="EMBL/GenBank/DDBJ databases">
        <authorList>
            <person name="Stam R."/>
        </authorList>
    </citation>
    <scope>NUCLEOTIDE SEQUENCE</scope>
    <source>
        <strain evidence="3">CS162</strain>
    </source>
</reference>
<name>A0A8J2N360_9PLEO</name>
<feature type="compositionally biased region" description="Polar residues" evidence="1">
    <location>
        <begin position="1"/>
        <end position="11"/>
    </location>
</feature>
<sequence>MPSNKSPSSVTPIDHLEPARDDEDDTASIASSDMSTTSTEMFEHEPFDTFQSKVSELCRKEWPHLCKDTLTTTRMDGGSYNRVIGIRADSSGEPASWIKLQVLQFLRNVCPSMIRKTEIRDYVLRTPRNEHAWVGHEIAILKFLATTSVPVPSVRTFDLSAENPIGNPYMIQPRLPGKSELEMYLKLNTQQRICFAQDLGSALKEMGNIKSSSPGNLDPDAFLARSSNLQVLRLHCPPRNAFRQVHSVEPFVLSTPQTVYEFFVSQFARQRAYDLTLHRKYLNPWKPFTAIIQHLHRLGFLNENIYALTHMDLEPRNILIYITSPTNAKLSAILDWDETVFAPTFTNCRPPPWLWHTEDDGDEELDEAAANVTPKNADLAAVKMAFKKAAGEKYCKWAYATEYRLARDIAKLSIMGICSNDDYDTARRIVREWNELHAKTQLEVCEIFDDEEDK</sequence>